<feature type="region of interest" description="Disordered" evidence="1">
    <location>
        <begin position="1"/>
        <end position="191"/>
    </location>
</feature>
<proteinExistence type="predicted"/>
<evidence type="ECO:0000256" key="1">
    <source>
        <dbReference type="SAM" id="MobiDB-lite"/>
    </source>
</evidence>
<gene>
    <name evidence="2" type="ORF">CDL15_Pgr004512</name>
</gene>
<dbReference type="EMBL" id="MTKT01002511">
    <property type="protein sequence ID" value="OWM77818.1"/>
    <property type="molecule type" value="Genomic_DNA"/>
</dbReference>
<protein>
    <submittedName>
        <fullName evidence="2">Uncharacterized protein</fullName>
    </submittedName>
</protein>
<organism evidence="2 3">
    <name type="scientific">Punica granatum</name>
    <name type="common">Pomegranate</name>
    <dbReference type="NCBI Taxonomy" id="22663"/>
    <lineage>
        <taxon>Eukaryota</taxon>
        <taxon>Viridiplantae</taxon>
        <taxon>Streptophyta</taxon>
        <taxon>Embryophyta</taxon>
        <taxon>Tracheophyta</taxon>
        <taxon>Spermatophyta</taxon>
        <taxon>Magnoliopsida</taxon>
        <taxon>eudicotyledons</taxon>
        <taxon>Gunneridae</taxon>
        <taxon>Pentapetalae</taxon>
        <taxon>rosids</taxon>
        <taxon>malvids</taxon>
        <taxon>Myrtales</taxon>
        <taxon>Lythraceae</taxon>
        <taxon>Punica</taxon>
    </lineage>
</organism>
<feature type="compositionally biased region" description="Polar residues" evidence="1">
    <location>
        <begin position="165"/>
        <end position="174"/>
    </location>
</feature>
<evidence type="ECO:0000313" key="3">
    <source>
        <dbReference type="Proteomes" id="UP000197138"/>
    </source>
</evidence>
<feature type="compositionally biased region" description="Basic residues" evidence="1">
    <location>
        <begin position="41"/>
        <end position="65"/>
    </location>
</feature>
<accession>A0A218WZ25</accession>
<feature type="compositionally biased region" description="Basic and acidic residues" evidence="1">
    <location>
        <begin position="27"/>
        <end position="40"/>
    </location>
</feature>
<dbReference type="AlphaFoldDB" id="A0A218WZ25"/>
<sequence length="345" mass="39312">MKKKCKEKSSYSTSKSIKKRGYKSKGRFKDKTTAEREHMFTGKRKPRERRYQKRKPGKPKTKRKKATEEDANPHKMKRKLGPPRCSRCKQVGHKKTSCKTNLGDEDTTAATNETRPSHVPVDGANEETRASQLPGEGGSAAAGDGTNDALATTQDGHFGPFPSQPELQSAQPSQTEHHTTHGPWQHFPSTDDLANMQVTHPAGLYMLKTVHAELYMLGYAEGSMLDCTCWVMLKAACWIVHAELDEFDVPGDKIDVTRDELDVTRDEFDVTRDDFDVTREEFDVPRVELDVTRDEFDVTRDEFDVTRDEFDVTRDEFDVTRDEFDVTRDEFDLTIFSSTQMIQFA</sequence>
<reference evidence="3" key="1">
    <citation type="journal article" date="2017" name="Plant J.">
        <title>The pomegranate (Punica granatum L.) genome and the genomics of punicalagin biosynthesis.</title>
        <authorList>
            <person name="Qin G."/>
            <person name="Xu C."/>
            <person name="Ming R."/>
            <person name="Tang H."/>
            <person name="Guyot R."/>
            <person name="Kramer E.M."/>
            <person name="Hu Y."/>
            <person name="Yi X."/>
            <person name="Qi Y."/>
            <person name="Xu X."/>
            <person name="Gao Z."/>
            <person name="Pan H."/>
            <person name="Jian J."/>
            <person name="Tian Y."/>
            <person name="Yue Z."/>
            <person name="Xu Y."/>
        </authorList>
    </citation>
    <scope>NUCLEOTIDE SEQUENCE [LARGE SCALE GENOMIC DNA]</scope>
    <source>
        <strain evidence="3">cv. Dabenzi</strain>
    </source>
</reference>
<name>A0A218WZ25_PUNGR</name>
<comment type="caution">
    <text evidence="2">The sequence shown here is derived from an EMBL/GenBank/DDBJ whole genome shotgun (WGS) entry which is preliminary data.</text>
</comment>
<feature type="compositionally biased region" description="Basic residues" evidence="1">
    <location>
        <begin position="16"/>
        <end position="26"/>
    </location>
</feature>
<feature type="compositionally biased region" description="Basic residues" evidence="1">
    <location>
        <begin position="74"/>
        <end position="97"/>
    </location>
</feature>
<dbReference type="Proteomes" id="UP000197138">
    <property type="component" value="Unassembled WGS sequence"/>
</dbReference>
<evidence type="ECO:0000313" key="2">
    <source>
        <dbReference type="EMBL" id="OWM77818.1"/>
    </source>
</evidence>